<dbReference type="Proteomes" id="UP000615234">
    <property type="component" value="Unassembled WGS sequence"/>
</dbReference>
<accession>A0A8I0AMF4</accession>
<evidence type="ECO:0000313" key="3">
    <source>
        <dbReference type="Proteomes" id="UP000615234"/>
    </source>
</evidence>
<evidence type="ECO:0000313" key="2">
    <source>
        <dbReference type="EMBL" id="MBC5663096.1"/>
    </source>
</evidence>
<proteinExistence type="predicted"/>
<keyword evidence="3" id="KW-1185">Reference proteome</keyword>
<dbReference type="EMBL" id="JACOOX010000005">
    <property type="protein sequence ID" value="MBC5663096.1"/>
    <property type="molecule type" value="Genomic_DNA"/>
</dbReference>
<organism evidence="2 3">
    <name type="scientific">Coprococcus hominis</name>
    <name type="common">ex Liu et al. 2022</name>
    <dbReference type="NCBI Taxonomy" id="2763039"/>
    <lineage>
        <taxon>Bacteria</taxon>
        <taxon>Bacillati</taxon>
        <taxon>Bacillota</taxon>
        <taxon>Clostridia</taxon>
        <taxon>Lachnospirales</taxon>
        <taxon>Lachnospiraceae</taxon>
        <taxon>Coprococcus</taxon>
    </lineage>
</organism>
<feature type="transmembrane region" description="Helical" evidence="1">
    <location>
        <begin position="20"/>
        <end position="45"/>
    </location>
</feature>
<dbReference type="RefSeq" id="WP_186847775.1">
    <property type="nucleotide sequence ID" value="NZ_JACOOX010000005.1"/>
</dbReference>
<comment type="caution">
    <text evidence="2">The sequence shown here is derived from an EMBL/GenBank/DDBJ whole genome shotgun (WGS) entry which is preliminary data.</text>
</comment>
<name>A0A8I0AMF4_9FIRM</name>
<reference evidence="2 3" key="1">
    <citation type="submission" date="2020-08" db="EMBL/GenBank/DDBJ databases">
        <title>Genome public.</title>
        <authorList>
            <person name="Liu C."/>
            <person name="Sun Q."/>
        </authorList>
    </citation>
    <scope>NUCLEOTIDE SEQUENCE [LARGE SCALE GENOMIC DNA]</scope>
    <source>
        <strain evidence="2 3">NSJ-10</strain>
    </source>
</reference>
<feature type="transmembrane region" description="Helical" evidence="1">
    <location>
        <begin position="85"/>
        <end position="104"/>
    </location>
</feature>
<keyword evidence="1" id="KW-1133">Transmembrane helix</keyword>
<feature type="transmembrane region" description="Helical" evidence="1">
    <location>
        <begin position="52"/>
        <end position="73"/>
    </location>
</feature>
<keyword evidence="1" id="KW-0812">Transmembrane</keyword>
<sequence>MNNLENIENLDNAFRSIGPVIIKGMGILGLVLLGISILGKLYYLINKKNKKFPLHCITGVILYITSLLFQFFISYDPFSDLKMQVSVSFYVFFSTMVIMILFNAKKKLSNKPEEKKK</sequence>
<dbReference type="AlphaFoldDB" id="A0A8I0AMF4"/>
<protein>
    <submittedName>
        <fullName evidence="2">Uncharacterized protein</fullName>
    </submittedName>
</protein>
<evidence type="ECO:0000256" key="1">
    <source>
        <dbReference type="SAM" id="Phobius"/>
    </source>
</evidence>
<gene>
    <name evidence="2" type="ORF">H8S09_09360</name>
</gene>
<keyword evidence="1" id="KW-0472">Membrane</keyword>